<evidence type="ECO:0000313" key="9">
    <source>
        <dbReference type="EMBL" id="KGM09435.1"/>
    </source>
</evidence>
<evidence type="ECO:0000256" key="6">
    <source>
        <dbReference type="ARBA" id="ARBA00047364"/>
    </source>
</evidence>
<dbReference type="Pfam" id="PF09334">
    <property type="entry name" value="tRNA-synt_1g"/>
    <property type="match status" value="2"/>
</dbReference>
<dbReference type="EMBL" id="AXCY01000097">
    <property type="protein sequence ID" value="KGM09435.1"/>
    <property type="molecule type" value="Genomic_DNA"/>
</dbReference>
<dbReference type="PANTHER" id="PTHR45765:SF1">
    <property type="entry name" value="METHIONINE--TRNA LIGASE, CYTOPLASMIC"/>
    <property type="match status" value="1"/>
</dbReference>
<feature type="domain" description="Methionyl/Leucyl tRNA synthetase" evidence="8">
    <location>
        <begin position="336"/>
        <end position="419"/>
    </location>
</feature>
<keyword evidence="5 7" id="KW-0030">Aminoacyl-tRNA synthetase</keyword>
<protein>
    <recommendedName>
        <fullName evidence="8">Methionyl/Leucyl tRNA synthetase domain-containing protein</fullName>
    </recommendedName>
</protein>
<dbReference type="GO" id="GO:0005829">
    <property type="term" value="C:cytosol"/>
    <property type="evidence" value="ECO:0007669"/>
    <property type="project" value="TreeGrafter"/>
</dbReference>
<feature type="domain" description="Methionyl/Leucyl tRNA synthetase" evidence="8">
    <location>
        <begin position="26"/>
        <end position="202"/>
    </location>
</feature>
<keyword evidence="4 7" id="KW-0648">Protein biosynthesis</keyword>
<dbReference type="InterPro" id="IPR023458">
    <property type="entry name" value="Met-tRNA_ligase_1"/>
</dbReference>
<evidence type="ECO:0000256" key="1">
    <source>
        <dbReference type="ARBA" id="ARBA00022598"/>
    </source>
</evidence>
<dbReference type="InterPro" id="IPR015413">
    <property type="entry name" value="Methionyl/Leucyl_tRNA_Synth"/>
</dbReference>
<dbReference type="GO" id="GO:0005524">
    <property type="term" value="F:ATP binding"/>
    <property type="evidence" value="ECO:0007669"/>
    <property type="project" value="UniProtKB-KW"/>
</dbReference>
<evidence type="ECO:0000256" key="7">
    <source>
        <dbReference type="RuleBase" id="RU363039"/>
    </source>
</evidence>
<evidence type="ECO:0000313" key="10">
    <source>
        <dbReference type="Proteomes" id="UP000029839"/>
    </source>
</evidence>
<dbReference type="Proteomes" id="UP000029839">
    <property type="component" value="Unassembled WGS sequence"/>
</dbReference>
<keyword evidence="1 7" id="KW-0436">Ligase</keyword>
<keyword evidence="2 7" id="KW-0547">Nucleotide-binding</keyword>
<dbReference type="Gene3D" id="3.40.50.620">
    <property type="entry name" value="HUPs"/>
    <property type="match status" value="1"/>
</dbReference>
<keyword evidence="10" id="KW-1185">Reference proteome</keyword>
<dbReference type="SUPFAM" id="SSF52374">
    <property type="entry name" value="Nucleotidylyl transferase"/>
    <property type="match status" value="1"/>
</dbReference>
<accession>A0A0A0BND3</accession>
<evidence type="ECO:0000256" key="2">
    <source>
        <dbReference type="ARBA" id="ARBA00022741"/>
    </source>
</evidence>
<dbReference type="GO" id="GO:0006431">
    <property type="term" value="P:methionyl-tRNA aminoacylation"/>
    <property type="evidence" value="ECO:0007669"/>
    <property type="project" value="TreeGrafter"/>
</dbReference>
<dbReference type="GO" id="GO:0004825">
    <property type="term" value="F:methionine-tRNA ligase activity"/>
    <property type="evidence" value="ECO:0007669"/>
    <property type="project" value="UniProtKB-EC"/>
</dbReference>
<organism evidence="9 10">
    <name type="scientific">Cellulomonas carbonis T26</name>
    <dbReference type="NCBI Taxonomy" id="947969"/>
    <lineage>
        <taxon>Bacteria</taxon>
        <taxon>Bacillati</taxon>
        <taxon>Actinomycetota</taxon>
        <taxon>Actinomycetes</taxon>
        <taxon>Micrococcales</taxon>
        <taxon>Cellulomonadaceae</taxon>
        <taxon>Cellulomonas</taxon>
    </lineage>
</organism>
<name>A0A0A0BND3_9CELL</name>
<reference evidence="9 10" key="2">
    <citation type="journal article" date="2015" name="Stand. Genomic Sci.">
        <title>Draft genome sequence of Cellulomonas carbonis T26(T) and comparative analysis of six Cellulomonas genomes.</title>
        <authorList>
            <person name="Zhuang W."/>
            <person name="Zhang S."/>
            <person name="Xia X."/>
            <person name="Wang G."/>
        </authorList>
    </citation>
    <scope>NUCLEOTIDE SEQUENCE [LARGE SCALE GENOMIC DNA]</scope>
    <source>
        <strain evidence="9 10">T26</strain>
    </source>
</reference>
<dbReference type="InterPro" id="IPR029038">
    <property type="entry name" value="MetRS_Zn"/>
</dbReference>
<comment type="caution">
    <text evidence="9">The sequence shown here is derived from an EMBL/GenBank/DDBJ whole genome shotgun (WGS) entry which is preliminary data.</text>
</comment>
<evidence type="ECO:0000259" key="8">
    <source>
        <dbReference type="Pfam" id="PF09334"/>
    </source>
</evidence>
<reference evidence="9 10" key="1">
    <citation type="submission" date="2013-08" db="EMBL/GenBank/DDBJ databases">
        <title>Genome sequencing of Cellulomonas carbonis T26.</title>
        <authorList>
            <person name="Chen F."/>
            <person name="Li Y."/>
            <person name="Wang G."/>
        </authorList>
    </citation>
    <scope>NUCLEOTIDE SEQUENCE [LARGE SCALE GENOMIC DNA]</scope>
    <source>
        <strain evidence="9 10">T26</strain>
    </source>
</reference>
<dbReference type="AlphaFoldDB" id="A0A0A0BND3"/>
<dbReference type="Gene3D" id="2.20.28.20">
    <property type="entry name" value="Methionyl-tRNA synthetase, Zn-domain"/>
    <property type="match status" value="1"/>
</dbReference>
<dbReference type="PANTHER" id="PTHR45765">
    <property type="entry name" value="METHIONINE--TRNA LIGASE"/>
    <property type="match status" value="1"/>
</dbReference>
<gene>
    <name evidence="9" type="ORF">N868_02215</name>
</gene>
<evidence type="ECO:0000256" key="3">
    <source>
        <dbReference type="ARBA" id="ARBA00022840"/>
    </source>
</evidence>
<evidence type="ECO:0000256" key="4">
    <source>
        <dbReference type="ARBA" id="ARBA00022917"/>
    </source>
</evidence>
<sequence length="568" mass="60905">MSGGTALLSNLDRVGEEHFLTPVCLVPNGRAHLGHVAGPLLRMDVLRRMLRWSGAITTMIGMSDVHESYVTLQAHRESSTPHDVAGRYHQAIQADLAALDIVYDDFLDVLDDPEWRDRYEQLQQGLVDEVERAGHATTVVERMPRVTSAPADERSVAAMVPQAGEILTGAWLAGRCPDCGAGLGGFSCESCGSLTWPEQMPDVGAADERMTVETDDVVTLQLDIPGGPEAVLGAAHAAGVRPDFLRPIERYLDRNGARVRLTAPGRWGVRRSGPGLDDQQVIWQGSALQIGCHFLAGERCAQITGRGNPLAAGSPVISHMSFGIDNTVPYMVGGFGTTLAQTTFKPVDNVLTNYFFRLDGEKFSTSRRHVIWAGDSVTVGGADPDVLRAYLAWRSPETSSTNFSVDEFLAFHNALVRDLDAVIGRATASAAQGAALDGSSVERLGEALARLDGSLTTAAHSLTSAYGELRRWLDEAVVLADDPATALGALAGLAHLANPVMPRVASAVWEALTGESEPTLDGLRRFVASGTAPHRITVRWRRTADLSAETFGRCVSLARPATTTGDER</sequence>
<comment type="similarity">
    <text evidence="7">Belongs to the class-I aminoacyl-tRNA synthetase family.</text>
</comment>
<comment type="catalytic activity">
    <reaction evidence="6">
        <text>tRNA(Met) + L-methionine + ATP = L-methionyl-tRNA(Met) + AMP + diphosphate</text>
        <dbReference type="Rhea" id="RHEA:13481"/>
        <dbReference type="Rhea" id="RHEA-COMP:9667"/>
        <dbReference type="Rhea" id="RHEA-COMP:9698"/>
        <dbReference type="ChEBI" id="CHEBI:30616"/>
        <dbReference type="ChEBI" id="CHEBI:33019"/>
        <dbReference type="ChEBI" id="CHEBI:57844"/>
        <dbReference type="ChEBI" id="CHEBI:78442"/>
        <dbReference type="ChEBI" id="CHEBI:78530"/>
        <dbReference type="ChEBI" id="CHEBI:456215"/>
        <dbReference type="EC" id="6.1.1.10"/>
    </reaction>
</comment>
<proteinExistence type="inferred from homology"/>
<dbReference type="InterPro" id="IPR014729">
    <property type="entry name" value="Rossmann-like_a/b/a_fold"/>
</dbReference>
<keyword evidence="3 7" id="KW-0067">ATP-binding</keyword>
<evidence type="ECO:0000256" key="5">
    <source>
        <dbReference type="ARBA" id="ARBA00023146"/>
    </source>
</evidence>